<reference evidence="1" key="3">
    <citation type="submission" date="2020-06" db="EMBL/GenBank/DDBJ databases">
        <title>Helianthus annuus Genome sequencing and assembly Release 2.</title>
        <authorList>
            <person name="Gouzy J."/>
            <person name="Langlade N."/>
            <person name="Munos S."/>
        </authorList>
    </citation>
    <scope>NUCLEOTIDE SEQUENCE</scope>
    <source>
        <tissue evidence="1">Leaves</tissue>
    </source>
</reference>
<sequence>MIVLLKPQSIPRTKDLIHPPPTPPFSYVHVSNFIKWGYWNLEYLCSFQRFLKSHHTNLENLCSFLHKLLAFLSGCPSMVCAKFEVSL</sequence>
<dbReference type="AlphaFoldDB" id="A0A251TX85"/>
<name>A0A251TX85_HELAN</name>
<organism evidence="2 3">
    <name type="scientific">Helianthus annuus</name>
    <name type="common">Common sunflower</name>
    <dbReference type="NCBI Taxonomy" id="4232"/>
    <lineage>
        <taxon>Eukaryota</taxon>
        <taxon>Viridiplantae</taxon>
        <taxon>Streptophyta</taxon>
        <taxon>Embryophyta</taxon>
        <taxon>Tracheophyta</taxon>
        <taxon>Spermatophyta</taxon>
        <taxon>Magnoliopsida</taxon>
        <taxon>eudicotyledons</taxon>
        <taxon>Gunneridae</taxon>
        <taxon>Pentapetalae</taxon>
        <taxon>asterids</taxon>
        <taxon>campanulids</taxon>
        <taxon>Asterales</taxon>
        <taxon>Asteraceae</taxon>
        <taxon>Asteroideae</taxon>
        <taxon>Heliantheae alliance</taxon>
        <taxon>Heliantheae</taxon>
        <taxon>Helianthus</taxon>
    </lineage>
</organism>
<gene>
    <name evidence="2" type="ORF">HannXRQ_Chr09g0263941</name>
    <name evidence="1" type="ORF">HanXRQr2_Chr15g0698761</name>
</gene>
<evidence type="ECO:0000313" key="2">
    <source>
        <dbReference type="EMBL" id="OTG15758.1"/>
    </source>
</evidence>
<evidence type="ECO:0000313" key="1">
    <source>
        <dbReference type="EMBL" id="KAF5765017.1"/>
    </source>
</evidence>
<dbReference type="Proteomes" id="UP000215914">
    <property type="component" value="Chromosome 9"/>
</dbReference>
<reference evidence="1 3" key="1">
    <citation type="journal article" date="2017" name="Nature">
        <title>The sunflower genome provides insights into oil metabolism, flowering and Asterid evolution.</title>
        <authorList>
            <person name="Badouin H."/>
            <person name="Gouzy J."/>
            <person name="Grassa C.J."/>
            <person name="Murat F."/>
            <person name="Staton S.E."/>
            <person name="Cottret L."/>
            <person name="Lelandais-Briere C."/>
            <person name="Owens G.L."/>
            <person name="Carrere S."/>
            <person name="Mayjonade B."/>
            <person name="Legrand L."/>
            <person name="Gill N."/>
            <person name="Kane N.C."/>
            <person name="Bowers J.E."/>
            <person name="Hubner S."/>
            <person name="Bellec A."/>
            <person name="Berard A."/>
            <person name="Berges H."/>
            <person name="Blanchet N."/>
            <person name="Boniface M.C."/>
            <person name="Brunel D."/>
            <person name="Catrice O."/>
            <person name="Chaidir N."/>
            <person name="Claudel C."/>
            <person name="Donnadieu C."/>
            <person name="Faraut T."/>
            <person name="Fievet G."/>
            <person name="Helmstetter N."/>
            <person name="King M."/>
            <person name="Knapp S.J."/>
            <person name="Lai Z."/>
            <person name="Le Paslier M.C."/>
            <person name="Lippi Y."/>
            <person name="Lorenzon L."/>
            <person name="Mandel J.R."/>
            <person name="Marage G."/>
            <person name="Marchand G."/>
            <person name="Marquand E."/>
            <person name="Bret-Mestries E."/>
            <person name="Morien E."/>
            <person name="Nambeesan S."/>
            <person name="Nguyen T."/>
            <person name="Pegot-Espagnet P."/>
            <person name="Pouilly N."/>
            <person name="Raftis F."/>
            <person name="Sallet E."/>
            <person name="Schiex T."/>
            <person name="Thomas J."/>
            <person name="Vandecasteele C."/>
            <person name="Vares D."/>
            <person name="Vear F."/>
            <person name="Vautrin S."/>
            <person name="Crespi M."/>
            <person name="Mangin B."/>
            <person name="Burke J.M."/>
            <person name="Salse J."/>
            <person name="Munos S."/>
            <person name="Vincourt P."/>
            <person name="Rieseberg L.H."/>
            <person name="Langlade N.B."/>
        </authorList>
    </citation>
    <scope>NUCLEOTIDE SEQUENCE [LARGE SCALE GENOMIC DNA]</scope>
    <source>
        <strain evidence="3">cv. SF193</strain>
        <tissue evidence="1">Leaves</tissue>
    </source>
</reference>
<dbReference type="InParanoid" id="A0A251TX85"/>
<dbReference type="EMBL" id="CM007898">
    <property type="protein sequence ID" value="OTG15758.1"/>
    <property type="molecule type" value="Genomic_DNA"/>
</dbReference>
<accession>A0A251TX85</accession>
<dbReference type="EMBL" id="MNCJ02000330">
    <property type="protein sequence ID" value="KAF5765017.1"/>
    <property type="molecule type" value="Genomic_DNA"/>
</dbReference>
<reference evidence="2" key="2">
    <citation type="submission" date="2017-02" db="EMBL/GenBank/DDBJ databases">
        <title>Sunflower complete genome.</title>
        <authorList>
            <person name="Langlade N."/>
            <person name="Munos S."/>
        </authorList>
    </citation>
    <scope>NUCLEOTIDE SEQUENCE [LARGE SCALE GENOMIC DNA]</scope>
    <source>
        <tissue evidence="2">Leaves</tissue>
    </source>
</reference>
<dbReference type="Gramene" id="mRNA:HanXRQr2_Chr15g0698761">
    <property type="protein sequence ID" value="mRNA:HanXRQr2_Chr15g0698761"/>
    <property type="gene ID" value="HanXRQr2_Chr15g0698761"/>
</dbReference>
<evidence type="ECO:0000313" key="3">
    <source>
        <dbReference type="Proteomes" id="UP000215914"/>
    </source>
</evidence>
<keyword evidence="3" id="KW-1185">Reference proteome</keyword>
<protein>
    <submittedName>
        <fullName evidence="2">Uncharacterized protein</fullName>
    </submittedName>
</protein>
<proteinExistence type="predicted"/>